<evidence type="ECO:0000256" key="4">
    <source>
        <dbReference type="ARBA" id="ARBA00022617"/>
    </source>
</evidence>
<accession>A0A4Q9NT01</accession>
<keyword evidence="15" id="KW-1185">Reference proteome</keyword>
<sequence>MFDIPSIALASMIISSVVFITRWFTHPLKSIPTAGRFRFRGLSYLDALYNTFYAKISMEAGLDKYYGSAFKLAMLDGWMVIVSGPGMIDDLRRRPTHELSISDGLLEYMHFDRYLSHASLYDAPHLQAVKMNMTVRKIKTMIPVLVDELRHVMDDIFPKCSSGWEEVQIFTTMQCVITRMSNRIFVGIPMCRNKEYIELATEFPPKSVKRGFLLGLCPHLLKRHVARWLNPFPLAVKQTLPLFSEIIEDRRSRTMERYDTWEKKPDDVLQWLIENASEKKHSDADIVESLFLLNLAATHNTASSLTQAIYHLTERPELISLLRDEIHPIIATEGWTAESFDKMEKLDSFLAECQRYDGVGMTSMIRKAMKDITLEDGTIVPEGALVHAAAYAVHHNEASYPCATKFDALRFLRLRTQADALGTKYQLTSASPDYMPFGYGRHACPGRFFAAIQIKLVLAFMILGFDLCFGGDGTRPENVDLGFNILSDPRGLMLFRQRPD</sequence>
<dbReference type="Proteomes" id="UP000292082">
    <property type="component" value="Unassembled WGS sequence"/>
</dbReference>
<evidence type="ECO:0000256" key="9">
    <source>
        <dbReference type="ARBA" id="ARBA00023004"/>
    </source>
</evidence>
<dbReference type="GO" id="GO:0005506">
    <property type="term" value="F:iron ion binding"/>
    <property type="evidence" value="ECO:0007669"/>
    <property type="project" value="InterPro"/>
</dbReference>
<evidence type="ECO:0000256" key="1">
    <source>
        <dbReference type="ARBA" id="ARBA00001971"/>
    </source>
</evidence>
<comment type="similarity">
    <text evidence="3 13">Belongs to the cytochrome P450 family.</text>
</comment>
<evidence type="ECO:0000256" key="12">
    <source>
        <dbReference type="PIRSR" id="PIRSR602401-1"/>
    </source>
</evidence>
<evidence type="ECO:0000256" key="11">
    <source>
        <dbReference type="ARBA" id="ARBA00023136"/>
    </source>
</evidence>
<evidence type="ECO:0000256" key="5">
    <source>
        <dbReference type="ARBA" id="ARBA00022692"/>
    </source>
</evidence>
<protein>
    <submittedName>
        <fullName evidence="14">Cytochrome P450</fullName>
    </submittedName>
</protein>
<keyword evidence="8 13" id="KW-0560">Oxidoreductase</keyword>
<dbReference type="GO" id="GO:0020037">
    <property type="term" value="F:heme binding"/>
    <property type="evidence" value="ECO:0007669"/>
    <property type="project" value="InterPro"/>
</dbReference>
<name>A0A4Q9NT01_9APHY</name>
<dbReference type="PRINTS" id="PR00463">
    <property type="entry name" value="EP450I"/>
</dbReference>
<gene>
    <name evidence="14" type="ORF">BD310DRAFT_937391</name>
</gene>
<evidence type="ECO:0000256" key="6">
    <source>
        <dbReference type="ARBA" id="ARBA00022723"/>
    </source>
</evidence>
<keyword evidence="5" id="KW-0812">Transmembrane</keyword>
<dbReference type="EMBL" id="ML145206">
    <property type="protein sequence ID" value="TBU53709.1"/>
    <property type="molecule type" value="Genomic_DNA"/>
</dbReference>
<keyword evidence="6 12" id="KW-0479">Metal-binding</keyword>
<dbReference type="InterPro" id="IPR036396">
    <property type="entry name" value="Cyt_P450_sf"/>
</dbReference>
<dbReference type="GO" id="GO:0016020">
    <property type="term" value="C:membrane"/>
    <property type="evidence" value="ECO:0007669"/>
    <property type="project" value="UniProtKB-SubCell"/>
</dbReference>
<keyword evidence="9 12" id="KW-0408">Iron</keyword>
<dbReference type="AlphaFoldDB" id="A0A4Q9NT01"/>
<dbReference type="PROSITE" id="PS00086">
    <property type="entry name" value="CYTOCHROME_P450"/>
    <property type="match status" value="1"/>
</dbReference>
<keyword evidence="10 13" id="KW-0503">Monooxygenase</keyword>
<dbReference type="PANTHER" id="PTHR46206:SF5">
    <property type="entry name" value="P450, PUTATIVE (EUROFUNG)-RELATED"/>
    <property type="match status" value="1"/>
</dbReference>
<dbReference type="CDD" id="cd11041">
    <property type="entry name" value="CYP503A1-like"/>
    <property type="match status" value="1"/>
</dbReference>
<keyword evidence="11" id="KW-0472">Membrane</keyword>
<dbReference type="SUPFAM" id="SSF48264">
    <property type="entry name" value="Cytochrome P450"/>
    <property type="match status" value="1"/>
</dbReference>
<evidence type="ECO:0000313" key="15">
    <source>
        <dbReference type="Proteomes" id="UP000292082"/>
    </source>
</evidence>
<dbReference type="GO" id="GO:0016705">
    <property type="term" value="F:oxidoreductase activity, acting on paired donors, with incorporation or reduction of molecular oxygen"/>
    <property type="evidence" value="ECO:0007669"/>
    <property type="project" value="InterPro"/>
</dbReference>
<dbReference type="Gene3D" id="1.10.630.10">
    <property type="entry name" value="Cytochrome P450"/>
    <property type="match status" value="1"/>
</dbReference>
<evidence type="ECO:0000256" key="7">
    <source>
        <dbReference type="ARBA" id="ARBA00022989"/>
    </source>
</evidence>
<evidence type="ECO:0000256" key="3">
    <source>
        <dbReference type="ARBA" id="ARBA00010617"/>
    </source>
</evidence>
<evidence type="ECO:0000256" key="10">
    <source>
        <dbReference type="ARBA" id="ARBA00023033"/>
    </source>
</evidence>
<evidence type="ECO:0000256" key="2">
    <source>
        <dbReference type="ARBA" id="ARBA00004370"/>
    </source>
</evidence>
<dbReference type="InterPro" id="IPR002401">
    <property type="entry name" value="Cyt_P450_E_grp-I"/>
</dbReference>
<dbReference type="InterPro" id="IPR017972">
    <property type="entry name" value="Cyt_P450_CS"/>
</dbReference>
<reference evidence="14 15" key="1">
    <citation type="submission" date="2019-01" db="EMBL/GenBank/DDBJ databases">
        <title>Draft genome sequences of three monokaryotic isolates of the white-rot basidiomycete fungus Dichomitus squalens.</title>
        <authorList>
            <consortium name="DOE Joint Genome Institute"/>
            <person name="Lopez S.C."/>
            <person name="Andreopoulos B."/>
            <person name="Pangilinan J."/>
            <person name="Lipzen A."/>
            <person name="Riley R."/>
            <person name="Ahrendt S."/>
            <person name="Ng V."/>
            <person name="Barry K."/>
            <person name="Daum C."/>
            <person name="Grigoriev I.V."/>
            <person name="Hilden K.S."/>
            <person name="Makela M.R."/>
            <person name="de Vries R.P."/>
        </authorList>
    </citation>
    <scope>NUCLEOTIDE SEQUENCE [LARGE SCALE GENOMIC DNA]</scope>
    <source>
        <strain evidence="14 15">CBS 464.89</strain>
    </source>
</reference>
<evidence type="ECO:0000256" key="8">
    <source>
        <dbReference type="ARBA" id="ARBA00023002"/>
    </source>
</evidence>
<proteinExistence type="inferred from homology"/>
<keyword evidence="4 12" id="KW-0349">Heme</keyword>
<dbReference type="Pfam" id="PF00067">
    <property type="entry name" value="p450"/>
    <property type="match status" value="1"/>
</dbReference>
<feature type="binding site" description="axial binding residue" evidence="12">
    <location>
        <position position="444"/>
    </location>
    <ligand>
        <name>heme</name>
        <dbReference type="ChEBI" id="CHEBI:30413"/>
    </ligand>
    <ligandPart>
        <name>Fe</name>
        <dbReference type="ChEBI" id="CHEBI:18248"/>
    </ligandPart>
</feature>
<comment type="cofactor">
    <cofactor evidence="1 12">
        <name>heme</name>
        <dbReference type="ChEBI" id="CHEBI:30413"/>
    </cofactor>
</comment>
<dbReference type="PANTHER" id="PTHR46206">
    <property type="entry name" value="CYTOCHROME P450"/>
    <property type="match status" value="1"/>
</dbReference>
<organism evidence="14 15">
    <name type="scientific">Dichomitus squalens</name>
    <dbReference type="NCBI Taxonomy" id="114155"/>
    <lineage>
        <taxon>Eukaryota</taxon>
        <taxon>Fungi</taxon>
        <taxon>Dikarya</taxon>
        <taxon>Basidiomycota</taxon>
        <taxon>Agaricomycotina</taxon>
        <taxon>Agaricomycetes</taxon>
        <taxon>Polyporales</taxon>
        <taxon>Polyporaceae</taxon>
        <taxon>Dichomitus</taxon>
    </lineage>
</organism>
<comment type="subcellular location">
    <subcellularLocation>
        <location evidence="2">Membrane</location>
    </subcellularLocation>
</comment>
<evidence type="ECO:0000313" key="14">
    <source>
        <dbReference type="EMBL" id="TBU53709.1"/>
    </source>
</evidence>
<dbReference type="GO" id="GO:0004497">
    <property type="term" value="F:monooxygenase activity"/>
    <property type="evidence" value="ECO:0007669"/>
    <property type="project" value="UniProtKB-KW"/>
</dbReference>
<evidence type="ECO:0000256" key="13">
    <source>
        <dbReference type="RuleBase" id="RU000461"/>
    </source>
</evidence>
<keyword evidence="7" id="KW-1133">Transmembrane helix</keyword>
<dbReference type="InterPro" id="IPR001128">
    <property type="entry name" value="Cyt_P450"/>
</dbReference>